<accession>C6SFT9</accession>
<organism evidence="2">
    <name type="scientific">Neisseria meningitidis alpha153</name>
    <dbReference type="NCBI Taxonomy" id="663926"/>
    <lineage>
        <taxon>Bacteria</taxon>
        <taxon>Pseudomonadati</taxon>
        <taxon>Pseudomonadota</taxon>
        <taxon>Betaproteobacteria</taxon>
        <taxon>Neisseriales</taxon>
        <taxon>Neisseriaceae</taxon>
        <taxon>Neisseria</taxon>
    </lineage>
</organism>
<dbReference type="Pfam" id="PF13275">
    <property type="entry name" value="S4_2"/>
    <property type="match status" value="1"/>
</dbReference>
<dbReference type="Gene3D" id="3.10.290.10">
    <property type="entry name" value="RNA-binding S4 domain"/>
    <property type="match status" value="1"/>
</dbReference>
<proteinExistence type="predicted"/>
<gene>
    <name evidence="2" type="ORF">NME_2159</name>
</gene>
<dbReference type="PROSITE" id="PS50889">
    <property type="entry name" value="S4"/>
    <property type="match status" value="1"/>
</dbReference>
<keyword evidence="1" id="KW-0694">RNA-binding</keyword>
<dbReference type="InterPro" id="IPR036986">
    <property type="entry name" value="S4_RNA-bd_sf"/>
</dbReference>
<evidence type="ECO:0000256" key="1">
    <source>
        <dbReference type="PROSITE-ProRule" id="PRU00182"/>
    </source>
</evidence>
<protein>
    <submittedName>
        <fullName evidence="2">Uncharacterized protein</fullName>
    </submittedName>
</protein>
<dbReference type="EMBL" id="AM889137">
    <property type="protein sequence ID" value="CBA09257.1"/>
    <property type="molecule type" value="Genomic_DNA"/>
</dbReference>
<reference evidence="2" key="1">
    <citation type="journal article" date="2008" name="Proc. Natl. Acad. Sci. U.S.A.">
        <title>Whole-genome comparison of disease and carriage strains provides insights into virulence evolution in Neisseria meningitidis.</title>
        <authorList>
            <person name="Schoen C."/>
            <person name="Blom J."/>
            <person name="Claus H."/>
            <person name="Schramm-Glueck A."/>
            <person name="Brandt P."/>
            <person name="Mueller T."/>
            <person name="Goesmann A."/>
            <person name="Joseph B."/>
            <person name="Konietzny S."/>
            <person name="Kurzai O."/>
            <person name="Schmitt C."/>
            <person name="Friedrich T."/>
            <person name="Linke B."/>
            <person name="Vogel U."/>
            <person name="Frosch M."/>
        </authorList>
    </citation>
    <scope>NUCLEOTIDE SEQUENCE</scope>
    <source>
        <strain evidence="2">Alpha153</strain>
    </source>
</reference>
<sequence>MQPAAGQDFFDRLAAYGVSDGIFTEQAVRIHRWFCGNFGYGGGRCYNNGLFLQGNIMEATVYLEDNEYIALCDLLKLAGLAESGGQAKALIAEGLVSRNGETETRKTAKIRGGEVIEFDGARLEIADGYDPEA</sequence>
<dbReference type="GO" id="GO:0003723">
    <property type="term" value="F:RNA binding"/>
    <property type="evidence" value="ECO:0007669"/>
    <property type="project" value="UniProtKB-KW"/>
</dbReference>
<evidence type="ECO:0000313" key="2">
    <source>
        <dbReference type="EMBL" id="CBA09257.1"/>
    </source>
</evidence>
<dbReference type="SUPFAM" id="SSF55174">
    <property type="entry name" value="Alpha-L RNA-binding motif"/>
    <property type="match status" value="1"/>
</dbReference>
<dbReference type="AlphaFoldDB" id="C6SFT9"/>
<name>C6SFT9_NEIME</name>
<dbReference type="CDD" id="cd00165">
    <property type="entry name" value="S4"/>
    <property type="match status" value="1"/>
</dbReference>